<name>A0A1B0GGP8_GLOPL</name>
<reference evidence="3" key="1">
    <citation type="submission" date="2014-03" db="EMBL/GenBank/DDBJ databases">
        <authorList>
            <person name="Aksoy S."/>
            <person name="Warren W."/>
            <person name="Wilson R.K."/>
        </authorList>
    </citation>
    <scope>NUCLEOTIDE SEQUENCE [LARGE SCALE GENOMIC DNA]</scope>
    <source>
        <strain evidence="3">IAEA</strain>
    </source>
</reference>
<evidence type="ECO:0000313" key="2">
    <source>
        <dbReference type="EnsemblMetazoa" id="GPAI000102-PA"/>
    </source>
</evidence>
<dbReference type="Proteomes" id="UP000092445">
    <property type="component" value="Unassembled WGS sequence"/>
</dbReference>
<feature type="transmembrane region" description="Helical" evidence="1">
    <location>
        <begin position="42"/>
        <end position="66"/>
    </location>
</feature>
<reference evidence="2" key="2">
    <citation type="submission" date="2020-05" db="UniProtKB">
        <authorList>
            <consortium name="EnsemblMetazoa"/>
        </authorList>
    </citation>
    <scope>IDENTIFICATION</scope>
    <source>
        <strain evidence="2">IAEA</strain>
    </source>
</reference>
<protein>
    <submittedName>
        <fullName evidence="2">Uncharacterized protein</fullName>
    </submittedName>
</protein>
<keyword evidence="1" id="KW-0812">Transmembrane</keyword>
<sequence length="189" mass="21827">MFIEKYFTLWANLNHITISGKQRQRKRLLSSPLRLRFIKRMLVFRILAGYLVYIISNVMAIGYGYIAPVHYNLSAQIDDDELAESSALVIVATAAVSAAVHIDFGNSLRKSLLHVEKIAFWAKAFTDRHRRPYHDDSRDMVTLFIRKRTKLASSSVFFPLQFRVSKFLVFSCLLWCCWCGLDHGHNLKA</sequence>
<organism evidence="2 3">
    <name type="scientific">Glossina pallidipes</name>
    <name type="common">Tsetse fly</name>
    <dbReference type="NCBI Taxonomy" id="7398"/>
    <lineage>
        <taxon>Eukaryota</taxon>
        <taxon>Metazoa</taxon>
        <taxon>Ecdysozoa</taxon>
        <taxon>Arthropoda</taxon>
        <taxon>Hexapoda</taxon>
        <taxon>Insecta</taxon>
        <taxon>Pterygota</taxon>
        <taxon>Neoptera</taxon>
        <taxon>Endopterygota</taxon>
        <taxon>Diptera</taxon>
        <taxon>Brachycera</taxon>
        <taxon>Muscomorpha</taxon>
        <taxon>Hippoboscoidea</taxon>
        <taxon>Glossinidae</taxon>
        <taxon>Glossina</taxon>
    </lineage>
</organism>
<keyword evidence="1" id="KW-0472">Membrane</keyword>
<accession>A0A1B0GGP8</accession>
<evidence type="ECO:0000256" key="1">
    <source>
        <dbReference type="SAM" id="Phobius"/>
    </source>
</evidence>
<dbReference type="EnsemblMetazoa" id="GPAI000102-RA">
    <property type="protein sequence ID" value="GPAI000102-PA"/>
    <property type="gene ID" value="GPAI000102"/>
</dbReference>
<evidence type="ECO:0000313" key="3">
    <source>
        <dbReference type="Proteomes" id="UP000092445"/>
    </source>
</evidence>
<keyword evidence="1" id="KW-1133">Transmembrane helix</keyword>
<keyword evidence="3" id="KW-1185">Reference proteome</keyword>
<proteinExistence type="predicted"/>
<dbReference type="AlphaFoldDB" id="A0A1B0GGP8"/>
<dbReference type="VEuPathDB" id="VectorBase:GPAI000102"/>
<feature type="transmembrane region" description="Helical" evidence="1">
    <location>
        <begin position="86"/>
        <end position="104"/>
    </location>
</feature>